<name>Q22YI2_TETTS</name>
<reference evidence="2" key="1">
    <citation type="journal article" date="2006" name="PLoS Biol.">
        <title>Macronuclear genome sequence of the ciliate Tetrahymena thermophila, a model eukaryote.</title>
        <authorList>
            <person name="Eisen J.A."/>
            <person name="Coyne R.S."/>
            <person name="Wu M."/>
            <person name="Wu D."/>
            <person name="Thiagarajan M."/>
            <person name="Wortman J.R."/>
            <person name="Badger J.H."/>
            <person name="Ren Q."/>
            <person name="Amedeo P."/>
            <person name="Jones K.M."/>
            <person name="Tallon L.J."/>
            <person name="Delcher A.L."/>
            <person name="Salzberg S.L."/>
            <person name="Silva J.C."/>
            <person name="Haas B.J."/>
            <person name="Majoros W.H."/>
            <person name="Farzad M."/>
            <person name="Carlton J.M."/>
            <person name="Smith R.K. Jr."/>
            <person name="Garg J."/>
            <person name="Pearlman R.E."/>
            <person name="Karrer K.M."/>
            <person name="Sun L."/>
            <person name="Manning G."/>
            <person name="Elde N.C."/>
            <person name="Turkewitz A.P."/>
            <person name="Asai D.J."/>
            <person name="Wilkes D.E."/>
            <person name="Wang Y."/>
            <person name="Cai H."/>
            <person name="Collins K."/>
            <person name="Stewart B.A."/>
            <person name="Lee S.R."/>
            <person name="Wilamowska K."/>
            <person name="Weinberg Z."/>
            <person name="Ruzzo W.L."/>
            <person name="Wloga D."/>
            <person name="Gaertig J."/>
            <person name="Frankel J."/>
            <person name="Tsao C.-C."/>
            <person name="Gorovsky M.A."/>
            <person name="Keeling P.J."/>
            <person name="Waller R.F."/>
            <person name="Patron N.J."/>
            <person name="Cherry J.M."/>
            <person name="Stover N.A."/>
            <person name="Krieger C.J."/>
            <person name="del Toro C."/>
            <person name="Ryder H.F."/>
            <person name="Williamson S.C."/>
            <person name="Barbeau R.A."/>
            <person name="Hamilton E.P."/>
            <person name="Orias E."/>
        </authorList>
    </citation>
    <scope>NUCLEOTIDE SEQUENCE [LARGE SCALE GENOMIC DNA]</scope>
    <source>
        <strain evidence="2">SB210</strain>
    </source>
</reference>
<protein>
    <submittedName>
        <fullName evidence="1">Uncharacterized protein</fullName>
    </submittedName>
</protein>
<gene>
    <name evidence="1" type="ORF">TTHERM_00607090</name>
</gene>
<accession>Q22YI2</accession>
<keyword evidence="2" id="KW-1185">Reference proteome</keyword>
<sequence length="350" mass="42293">MIEEDKKGEIIMKNILYLGELYNRGNQRNLLNKWFQDSIKNYVLESIASPLIAKYIHCSSSARVKDFILKRADKSKPKYMGIMEQYFFQINKHNQGDRFKERLNAVLLNPIDYSTKQFISTYNNEKTIRKQFVCYLILRYFESYDKHQFPSFYELWNFCFPEEAQIKKKLSRFDEKVGKKRSNCKININISNNDTNFSSESFLKNRLCISIPKEVNSFNQESPSNNDSQTFIQRIQIQNQFEVQQQQEDSYVSQQIKNYPKKKQINNHIFEDHDDDYEDDIQEKDVELQESTQQQFPIYEKNSDLFQVNEFLQYNQNQQYKNYSLSNEYDQNLFYFYNQQYYLPIQETIK</sequence>
<dbReference type="Proteomes" id="UP000009168">
    <property type="component" value="Unassembled WGS sequence"/>
</dbReference>
<dbReference type="AlphaFoldDB" id="Q22YI2"/>
<evidence type="ECO:0000313" key="2">
    <source>
        <dbReference type="Proteomes" id="UP000009168"/>
    </source>
</evidence>
<dbReference type="InParanoid" id="Q22YI2"/>
<dbReference type="RefSeq" id="XP_001010548.1">
    <property type="nucleotide sequence ID" value="XM_001010548.1"/>
</dbReference>
<organism evidence="1 2">
    <name type="scientific">Tetrahymena thermophila (strain SB210)</name>
    <dbReference type="NCBI Taxonomy" id="312017"/>
    <lineage>
        <taxon>Eukaryota</taxon>
        <taxon>Sar</taxon>
        <taxon>Alveolata</taxon>
        <taxon>Ciliophora</taxon>
        <taxon>Intramacronucleata</taxon>
        <taxon>Oligohymenophorea</taxon>
        <taxon>Hymenostomatida</taxon>
        <taxon>Tetrahymenina</taxon>
        <taxon>Tetrahymenidae</taxon>
        <taxon>Tetrahymena</taxon>
    </lineage>
</organism>
<dbReference type="HOGENOM" id="CLU_065921_0_0_1"/>
<dbReference type="EMBL" id="GG662800">
    <property type="protein sequence ID" value="EAR90303.1"/>
    <property type="molecule type" value="Genomic_DNA"/>
</dbReference>
<evidence type="ECO:0000313" key="1">
    <source>
        <dbReference type="EMBL" id="EAR90303.1"/>
    </source>
</evidence>
<proteinExistence type="predicted"/>
<dbReference type="GeneID" id="7836525"/>
<dbReference type="KEGG" id="tet:TTHERM_00607090"/>